<dbReference type="InterPro" id="IPR052941">
    <property type="entry name" value="StomDev_PlantInt_Reg"/>
</dbReference>
<evidence type="ECO:0000256" key="11">
    <source>
        <dbReference type="SAM" id="MobiDB-lite"/>
    </source>
</evidence>
<comment type="subcellular location">
    <subcellularLocation>
        <location evidence="1">Membrane</location>
        <topology evidence="1">Single-pass type I membrane protein</topology>
    </subcellularLocation>
</comment>
<feature type="transmembrane region" description="Helical" evidence="12">
    <location>
        <begin position="339"/>
        <end position="364"/>
    </location>
</feature>
<keyword evidence="15" id="KW-1185">Reference proteome</keyword>
<accession>A0A0D2ZRD9</accession>
<dbReference type="Gene3D" id="3.80.10.10">
    <property type="entry name" value="Ribonuclease Inhibitor"/>
    <property type="match status" value="5"/>
</dbReference>
<evidence type="ECO:0000256" key="2">
    <source>
        <dbReference type="ARBA" id="ARBA00009592"/>
    </source>
</evidence>
<evidence type="ECO:0000313" key="14">
    <source>
        <dbReference type="EnsemblPlants" id="Bo00831s020.1"/>
    </source>
</evidence>
<dbReference type="Pfam" id="PF00560">
    <property type="entry name" value="LRR_1"/>
    <property type="match status" value="5"/>
</dbReference>
<dbReference type="GO" id="GO:1905392">
    <property type="term" value="P:plant organ morphogenesis"/>
    <property type="evidence" value="ECO:0007669"/>
    <property type="project" value="UniProtKB-ARBA"/>
</dbReference>
<sequence>MACRKGECTRPNCFFSYPFLSSWNTSTDHCSWEGVTCNANSGEVISLVIENTFLNGSLKANTSLSKLQHLQYLGLSSCKLRGEISSSLGNLSHLMQLDLTGNNLVGEIPSSLGNLSHLTTLILAENHLIGGVPPSIGNLDQLTSVGFDSNNLTGFGNTSSSSELDWLDLASNNFHGPIPESLSRFLKLRGLDLSHNRFIGAIPGSMSKLVSLDDLDLSYNKLEGQMLAVTRKLPKSLINCKSMEYLNLKGNKFNFLVISLVILPNSHSCRVILGLLPQPSPRASSTKHSVSKATYCSSFEDNLGLYGLEEICELIHVPHPTSGDSQQSEDFSSEESEEVLSWIAAAIAFGPGVFCGLVIGHIFFTSHKYIWFMEKIGRNHHGGIITVFIANIGDAKAVLARSSPTEESGNHTEAFSQSGGDVSSNGRLQGRLEVSRAFGDRQFKKFGVIATPDIHACELSERENFMILGCDGLWEVFGPSDAVGFVQKLLKMDSGRWTVYRGMERTLVGQSTQQRLIGPALEQLSQMNPNRRDWDREKIQATIPHYEESVLRIKLSKTEAPDKLSWLKTNSGLSWIIQKNTEASFFCAHCHFVASPLVAEALALHEAVFKCKELGIQRLRCETDSAHSLSMQLAQGNRIQISMVKSRLISQIHIFSKLQKKLVGWDALSEFKNEFPISAPDPEDPFASSFSSWNTSSDHCSWEGVSCDVNSGEVISLFLEDIFLNGSLKSNTSLFKLQHLQHLTLINCHLRGEISSSLGNLSHLMQLDLSYNELGGEIPSSMGNLSHLSHLYLSSNYLVGEIPSSLGNLSHLTTLILAENHLIGEISPSMGNLNQLTFLNLGPNNLSGNIPSSFANFNKLSQLSLSYNQFSGGGLPHILSNLTSLSSLDISHNHFKSKLPSDMSRHNNLEIFSASRNYFVGNVPTSLFMIPSLKEFHSVNPWIYIQILSYNKLEGQVPSLLWSLSSLKLSHNSFSNLEDSMQVVVSGRHSNLSSSSFRGPVHHVDLGSNSLRGSFPLWICKCTSLVFLDLSNNHLTGSIPSCLMHYIASVRQIILRNNNLSRSLPDIFNSATKLRSLDISRNHLVGKLPKSLINCKSMEYLNLKGNKFKYTFPSWLSSLIRLRVLLLGSNEFYGPISSHFGFPSLRSWGKRTRGATECSNRVSPELTSTFYVENLLDVGRKNHGTVVHSTIHYINVCEYNHVLPVQQPEQNIDSSYKELSPTQEQQQQESNTKLQNQQKPNDLSSQVFRQPETNPTVQIQDKPVKNTSAKFQLNQRRSHRRIYQTLKTALLKNCDDQLH</sequence>
<keyword evidence="3" id="KW-0433">Leucine-rich repeat</keyword>
<evidence type="ECO:0000256" key="5">
    <source>
        <dbReference type="ARBA" id="ARBA00022729"/>
    </source>
</evidence>
<dbReference type="SUPFAM" id="SSF81606">
    <property type="entry name" value="PP2C-like"/>
    <property type="match status" value="1"/>
</dbReference>
<dbReference type="CDD" id="cd00143">
    <property type="entry name" value="PP2Cc"/>
    <property type="match status" value="1"/>
</dbReference>
<dbReference type="eggNOG" id="KOG0619">
    <property type="taxonomic scope" value="Eukaryota"/>
</dbReference>
<feature type="domain" description="PPM-type phosphatase" evidence="13">
    <location>
        <begin position="305"/>
        <end position="633"/>
    </location>
</feature>
<comment type="similarity">
    <text evidence="2">Belongs to the RLP family.</text>
</comment>
<dbReference type="Gene3D" id="3.60.40.10">
    <property type="entry name" value="PPM-type phosphatase domain"/>
    <property type="match status" value="1"/>
</dbReference>
<dbReference type="SMART" id="SM00332">
    <property type="entry name" value="PP2Cc"/>
    <property type="match status" value="1"/>
</dbReference>
<evidence type="ECO:0000256" key="12">
    <source>
        <dbReference type="SAM" id="Phobius"/>
    </source>
</evidence>
<dbReference type="Pfam" id="PF23598">
    <property type="entry name" value="LRR_14"/>
    <property type="match status" value="1"/>
</dbReference>
<keyword evidence="9" id="KW-0675">Receptor</keyword>
<reference evidence="14" key="1">
    <citation type="journal article" date="2014" name="Genome Biol.">
        <title>Transcriptome and methylome profiling reveals relics of genome dominance in the mesopolyploid Brassica oleracea.</title>
        <authorList>
            <person name="Parkin I.A."/>
            <person name="Koh C."/>
            <person name="Tang H."/>
            <person name="Robinson S.J."/>
            <person name="Kagale S."/>
            <person name="Clarke W.E."/>
            <person name="Town C.D."/>
            <person name="Nixon J."/>
            <person name="Krishnakumar V."/>
            <person name="Bidwell S.L."/>
            <person name="Denoeud F."/>
            <person name="Belcram H."/>
            <person name="Links M.G."/>
            <person name="Just J."/>
            <person name="Clarke C."/>
            <person name="Bender T."/>
            <person name="Huebert T."/>
            <person name="Mason A.S."/>
            <person name="Pires J.C."/>
            <person name="Barker G."/>
            <person name="Moore J."/>
            <person name="Walley P.G."/>
            <person name="Manoli S."/>
            <person name="Batley J."/>
            <person name="Edwards D."/>
            <person name="Nelson M.N."/>
            <person name="Wang X."/>
            <person name="Paterson A.H."/>
            <person name="King G."/>
            <person name="Bancroft I."/>
            <person name="Chalhoub B."/>
            <person name="Sharpe A.G."/>
        </authorList>
    </citation>
    <scope>NUCLEOTIDE SEQUENCE [LARGE SCALE GENOMIC DNA]</scope>
    <source>
        <strain evidence="14">cv. TO1000</strain>
    </source>
</reference>
<dbReference type="InterPro" id="IPR036457">
    <property type="entry name" value="PPM-type-like_dom_sf"/>
</dbReference>
<evidence type="ECO:0000313" key="15">
    <source>
        <dbReference type="Proteomes" id="UP000032141"/>
    </source>
</evidence>
<keyword evidence="4 12" id="KW-0812">Transmembrane</keyword>
<dbReference type="HOGENOM" id="CLU_261651_0_0_1"/>
<evidence type="ECO:0000256" key="7">
    <source>
        <dbReference type="ARBA" id="ARBA00022989"/>
    </source>
</evidence>
<dbReference type="Proteomes" id="UP000032141">
    <property type="component" value="Unassembled WGS sequence"/>
</dbReference>
<evidence type="ECO:0000256" key="6">
    <source>
        <dbReference type="ARBA" id="ARBA00022737"/>
    </source>
</evidence>
<dbReference type="Gramene" id="Bo00831s020.1">
    <property type="protein sequence ID" value="Bo00831s020.1"/>
    <property type="gene ID" value="Bo00831s020"/>
</dbReference>
<dbReference type="FunFam" id="3.80.10.10:FF:000095">
    <property type="entry name" value="LRR receptor-like serine/threonine-protein kinase GSO1"/>
    <property type="match status" value="1"/>
</dbReference>
<dbReference type="SUPFAM" id="SSF52058">
    <property type="entry name" value="L domain-like"/>
    <property type="match status" value="3"/>
</dbReference>
<dbReference type="Pfam" id="PF13855">
    <property type="entry name" value="LRR_8"/>
    <property type="match status" value="2"/>
</dbReference>
<dbReference type="FunFam" id="3.80.10.10:FF:000400">
    <property type="entry name" value="Nuclear pore complex protein NUP107"/>
    <property type="match status" value="1"/>
</dbReference>
<dbReference type="GO" id="GO:0016020">
    <property type="term" value="C:membrane"/>
    <property type="evidence" value="ECO:0007669"/>
    <property type="project" value="UniProtKB-SubCell"/>
</dbReference>
<keyword evidence="7 12" id="KW-1133">Transmembrane helix</keyword>
<evidence type="ECO:0000256" key="8">
    <source>
        <dbReference type="ARBA" id="ARBA00023136"/>
    </source>
</evidence>
<evidence type="ECO:0000256" key="3">
    <source>
        <dbReference type="ARBA" id="ARBA00022614"/>
    </source>
</evidence>
<dbReference type="SMART" id="SM00369">
    <property type="entry name" value="LRR_TYP"/>
    <property type="match status" value="8"/>
</dbReference>
<evidence type="ECO:0000256" key="10">
    <source>
        <dbReference type="ARBA" id="ARBA00023180"/>
    </source>
</evidence>
<dbReference type="FunFam" id="3.80.10.10:FF:000041">
    <property type="entry name" value="LRR receptor-like serine/threonine-protein kinase ERECTA"/>
    <property type="match status" value="2"/>
</dbReference>
<dbReference type="Pfam" id="PF00481">
    <property type="entry name" value="PP2C"/>
    <property type="match status" value="1"/>
</dbReference>
<keyword evidence="6" id="KW-0677">Repeat</keyword>
<evidence type="ECO:0000256" key="1">
    <source>
        <dbReference type="ARBA" id="ARBA00004479"/>
    </source>
</evidence>
<reference evidence="14" key="2">
    <citation type="submission" date="2015-06" db="UniProtKB">
        <authorList>
            <consortium name="EnsemblPlants"/>
        </authorList>
    </citation>
    <scope>IDENTIFICATION</scope>
</reference>
<dbReference type="eggNOG" id="KOG0698">
    <property type="taxonomic scope" value="Eukaryota"/>
</dbReference>
<dbReference type="InterPro" id="IPR003591">
    <property type="entry name" value="Leu-rich_rpt_typical-subtyp"/>
</dbReference>
<dbReference type="InterPro" id="IPR001611">
    <property type="entry name" value="Leu-rich_rpt"/>
</dbReference>
<dbReference type="PANTHER" id="PTHR48004">
    <property type="entry name" value="OS01G0149700 PROTEIN"/>
    <property type="match status" value="1"/>
</dbReference>
<feature type="region of interest" description="Disordered" evidence="11">
    <location>
        <begin position="403"/>
        <end position="424"/>
    </location>
</feature>
<keyword evidence="10" id="KW-0325">Glycoprotein</keyword>
<dbReference type="EnsemblPlants" id="Bo00831s020.1">
    <property type="protein sequence ID" value="Bo00831s020.1"/>
    <property type="gene ID" value="Bo00831s020"/>
</dbReference>
<proteinExistence type="inferred from homology"/>
<protein>
    <recommendedName>
        <fullName evidence="13">PPM-type phosphatase domain-containing protein</fullName>
    </recommendedName>
</protein>
<evidence type="ECO:0000256" key="4">
    <source>
        <dbReference type="ARBA" id="ARBA00022692"/>
    </source>
</evidence>
<keyword evidence="5" id="KW-0732">Signal</keyword>
<evidence type="ECO:0000259" key="13">
    <source>
        <dbReference type="PROSITE" id="PS51746"/>
    </source>
</evidence>
<keyword evidence="8 12" id="KW-0472">Membrane</keyword>
<dbReference type="InterPro" id="IPR032675">
    <property type="entry name" value="LRR_dom_sf"/>
</dbReference>
<dbReference type="InterPro" id="IPR013210">
    <property type="entry name" value="LRR_N_plant-typ"/>
</dbReference>
<evidence type="ECO:0000256" key="9">
    <source>
        <dbReference type="ARBA" id="ARBA00023170"/>
    </source>
</evidence>
<dbReference type="InterPro" id="IPR055414">
    <property type="entry name" value="LRR_R13L4/SHOC2-like"/>
</dbReference>
<feature type="region of interest" description="Disordered" evidence="11">
    <location>
        <begin position="1214"/>
        <end position="1265"/>
    </location>
</feature>
<organism evidence="14 15">
    <name type="scientific">Brassica oleracea var. oleracea</name>
    <dbReference type="NCBI Taxonomy" id="109376"/>
    <lineage>
        <taxon>Eukaryota</taxon>
        <taxon>Viridiplantae</taxon>
        <taxon>Streptophyta</taxon>
        <taxon>Embryophyta</taxon>
        <taxon>Tracheophyta</taxon>
        <taxon>Spermatophyta</taxon>
        <taxon>Magnoliopsida</taxon>
        <taxon>eudicotyledons</taxon>
        <taxon>Gunneridae</taxon>
        <taxon>Pentapetalae</taxon>
        <taxon>rosids</taxon>
        <taxon>malvids</taxon>
        <taxon>Brassicales</taxon>
        <taxon>Brassicaceae</taxon>
        <taxon>Brassiceae</taxon>
        <taxon>Brassica</taxon>
    </lineage>
</organism>
<feature type="compositionally biased region" description="Polar residues" evidence="11">
    <location>
        <begin position="1220"/>
        <end position="1265"/>
    </location>
</feature>
<dbReference type="GO" id="GO:0030154">
    <property type="term" value="P:cell differentiation"/>
    <property type="evidence" value="ECO:0007669"/>
    <property type="project" value="UniProtKB-ARBA"/>
</dbReference>
<name>A0A0D2ZRD9_BRAOL</name>
<dbReference type="PANTHER" id="PTHR48004:SF58">
    <property type="entry name" value="OS01G0162200 PROTEIN"/>
    <property type="match status" value="1"/>
</dbReference>
<dbReference type="Pfam" id="PF08263">
    <property type="entry name" value="LRRNT_2"/>
    <property type="match status" value="2"/>
</dbReference>
<dbReference type="PROSITE" id="PS51746">
    <property type="entry name" value="PPM_2"/>
    <property type="match status" value="1"/>
</dbReference>
<dbReference type="InterPro" id="IPR001932">
    <property type="entry name" value="PPM-type_phosphatase-like_dom"/>
</dbReference>